<evidence type="ECO:0000313" key="1">
    <source>
        <dbReference type="EMBL" id="KAI3942002.1"/>
    </source>
</evidence>
<name>A0AAD4XTA2_9MAGN</name>
<proteinExistence type="predicted"/>
<reference evidence="1" key="1">
    <citation type="submission" date="2022-04" db="EMBL/GenBank/DDBJ databases">
        <title>A functionally conserved STORR gene fusion in Papaver species that diverged 16.8 million years ago.</title>
        <authorList>
            <person name="Catania T."/>
        </authorList>
    </citation>
    <scope>NUCLEOTIDE SEQUENCE</scope>
    <source>
        <strain evidence="1">S-188037</strain>
    </source>
</reference>
<organism evidence="1 2">
    <name type="scientific">Papaver atlanticum</name>
    <dbReference type="NCBI Taxonomy" id="357466"/>
    <lineage>
        <taxon>Eukaryota</taxon>
        <taxon>Viridiplantae</taxon>
        <taxon>Streptophyta</taxon>
        <taxon>Embryophyta</taxon>
        <taxon>Tracheophyta</taxon>
        <taxon>Spermatophyta</taxon>
        <taxon>Magnoliopsida</taxon>
        <taxon>Ranunculales</taxon>
        <taxon>Papaveraceae</taxon>
        <taxon>Papaveroideae</taxon>
        <taxon>Papaver</taxon>
    </lineage>
</organism>
<dbReference type="Proteomes" id="UP001202328">
    <property type="component" value="Unassembled WGS sequence"/>
</dbReference>
<protein>
    <submittedName>
        <fullName evidence="1">Uncharacterized protein</fullName>
    </submittedName>
</protein>
<evidence type="ECO:0000313" key="2">
    <source>
        <dbReference type="Proteomes" id="UP001202328"/>
    </source>
</evidence>
<keyword evidence="2" id="KW-1185">Reference proteome</keyword>
<dbReference type="EMBL" id="JAJJMB010004754">
    <property type="protein sequence ID" value="KAI3942002.1"/>
    <property type="molecule type" value="Genomic_DNA"/>
</dbReference>
<accession>A0AAD4XTA2</accession>
<gene>
    <name evidence="1" type="ORF">MKW98_005531</name>
</gene>
<comment type="caution">
    <text evidence="1">The sequence shown here is derived from an EMBL/GenBank/DDBJ whole genome shotgun (WGS) entry which is preliminary data.</text>
</comment>
<dbReference type="AlphaFoldDB" id="A0AAD4XTA2"/>
<sequence length="123" mass="14051">MFPVEKLEVLAATGTPWETIRKCIKLGSAISVHEAWCEDPMLLFIWPDLASVATSAQGKGKFFAMCFGIYIFGHDIGTLMKLYSIMNQKRHLLYLTMVGYYYGAFDGQKESGEVQKRDSHRRY</sequence>